<dbReference type="FunFam" id="3.30.70.270:FF:000001">
    <property type="entry name" value="Diguanylate cyclase domain protein"/>
    <property type="match status" value="1"/>
</dbReference>
<dbReference type="PANTHER" id="PTHR45138">
    <property type="entry name" value="REGULATORY COMPONENTS OF SENSORY TRANSDUCTION SYSTEM"/>
    <property type="match status" value="1"/>
</dbReference>
<evidence type="ECO:0000256" key="3">
    <source>
        <dbReference type="SAM" id="Phobius"/>
    </source>
</evidence>
<dbReference type="EMBL" id="LR743508">
    <property type="protein sequence ID" value="CAA2109071.1"/>
    <property type="molecule type" value="Genomic_DNA"/>
</dbReference>
<gene>
    <name evidence="5" type="primary">dosC_1</name>
    <name evidence="5" type="ORF">VVAX_05342</name>
</gene>
<dbReference type="EC" id="2.7.7.65" evidence="1"/>
<name>A0A679JJA6_VARPD</name>
<reference evidence="5" key="1">
    <citation type="submission" date="2019-12" db="EMBL/GenBank/DDBJ databases">
        <authorList>
            <person name="Cremers G."/>
        </authorList>
    </citation>
    <scope>NUCLEOTIDE SEQUENCE</scope>
    <source>
        <strain evidence="5">Vvax</strain>
    </source>
</reference>
<keyword evidence="5" id="KW-0808">Transferase</keyword>
<dbReference type="Pfam" id="PF00990">
    <property type="entry name" value="GGDEF"/>
    <property type="match status" value="1"/>
</dbReference>
<dbReference type="GO" id="GO:0043709">
    <property type="term" value="P:cell adhesion involved in single-species biofilm formation"/>
    <property type="evidence" value="ECO:0007669"/>
    <property type="project" value="TreeGrafter"/>
</dbReference>
<dbReference type="CDD" id="cd01949">
    <property type="entry name" value="GGDEF"/>
    <property type="match status" value="1"/>
</dbReference>
<dbReference type="InterPro" id="IPR050469">
    <property type="entry name" value="Diguanylate_Cyclase"/>
</dbReference>
<dbReference type="PROSITE" id="PS50887">
    <property type="entry name" value="GGDEF"/>
    <property type="match status" value="1"/>
</dbReference>
<dbReference type="InterPro" id="IPR043128">
    <property type="entry name" value="Rev_trsase/Diguanyl_cyclase"/>
</dbReference>
<keyword evidence="3" id="KW-0812">Transmembrane</keyword>
<feature type="transmembrane region" description="Helical" evidence="3">
    <location>
        <begin position="6"/>
        <end position="26"/>
    </location>
</feature>
<keyword evidence="3" id="KW-1133">Transmembrane helix</keyword>
<feature type="transmembrane region" description="Helical" evidence="3">
    <location>
        <begin position="65"/>
        <end position="87"/>
    </location>
</feature>
<feature type="transmembrane region" description="Helical" evidence="3">
    <location>
        <begin position="38"/>
        <end position="59"/>
    </location>
</feature>
<keyword evidence="5" id="KW-0548">Nucleotidyltransferase</keyword>
<accession>A0A679JJA6</accession>
<feature type="transmembrane region" description="Helical" evidence="3">
    <location>
        <begin position="94"/>
        <end position="113"/>
    </location>
</feature>
<dbReference type="RefSeq" id="WP_339093019.1">
    <property type="nucleotide sequence ID" value="NZ_LR743508.1"/>
</dbReference>
<dbReference type="SMART" id="SM00267">
    <property type="entry name" value="GGDEF"/>
    <property type="match status" value="1"/>
</dbReference>
<feature type="domain" description="GGDEF" evidence="4">
    <location>
        <begin position="250"/>
        <end position="401"/>
    </location>
</feature>
<evidence type="ECO:0000256" key="2">
    <source>
        <dbReference type="ARBA" id="ARBA00034247"/>
    </source>
</evidence>
<proteinExistence type="predicted"/>
<dbReference type="NCBIfam" id="TIGR00254">
    <property type="entry name" value="GGDEF"/>
    <property type="match status" value="1"/>
</dbReference>
<feature type="transmembrane region" description="Helical" evidence="3">
    <location>
        <begin position="150"/>
        <end position="168"/>
    </location>
</feature>
<protein>
    <recommendedName>
        <fullName evidence="1">diguanylate cyclase</fullName>
        <ecNumber evidence="1">2.7.7.65</ecNumber>
    </recommendedName>
</protein>
<evidence type="ECO:0000313" key="5">
    <source>
        <dbReference type="EMBL" id="CAA2109071.1"/>
    </source>
</evidence>
<dbReference type="InterPro" id="IPR000160">
    <property type="entry name" value="GGDEF_dom"/>
</dbReference>
<dbReference type="GO" id="GO:0005886">
    <property type="term" value="C:plasma membrane"/>
    <property type="evidence" value="ECO:0007669"/>
    <property type="project" value="TreeGrafter"/>
</dbReference>
<dbReference type="AlphaFoldDB" id="A0A679JJA6"/>
<evidence type="ECO:0000259" key="4">
    <source>
        <dbReference type="PROSITE" id="PS50887"/>
    </source>
</evidence>
<dbReference type="GO" id="GO:1902201">
    <property type="term" value="P:negative regulation of bacterial-type flagellum-dependent cell motility"/>
    <property type="evidence" value="ECO:0007669"/>
    <property type="project" value="TreeGrafter"/>
</dbReference>
<feature type="transmembrane region" description="Helical" evidence="3">
    <location>
        <begin position="119"/>
        <end position="138"/>
    </location>
</feature>
<organism evidence="5">
    <name type="scientific">Variovorax paradoxus</name>
    <dbReference type="NCBI Taxonomy" id="34073"/>
    <lineage>
        <taxon>Bacteria</taxon>
        <taxon>Pseudomonadati</taxon>
        <taxon>Pseudomonadota</taxon>
        <taxon>Betaproteobacteria</taxon>
        <taxon>Burkholderiales</taxon>
        <taxon>Comamonadaceae</taxon>
        <taxon>Variovorax</taxon>
    </lineage>
</organism>
<dbReference type="Gene3D" id="3.30.70.270">
    <property type="match status" value="1"/>
</dbReference>
<feature type="transmembrane region" description="Helical" evidence="3">
    <location>
        <begin position="188"/>
        <end position="209"/>
    </location>
</feature>
<keyword evidence="3" id="KW-0472">Membrane</keyword>
<dbReference type="GO" id="GO:0052621">
    <property type="term" value="F:diguanylate cyclase activity"/>
    <property type="evidence" value="ECO:0007669"/>
    <property type="project" value="UniProtKB-EC"/>
</dbReference>
<dbReference type="PANTHER" id="PTHR45138:SF9">
    <property type="entry name" value="DIGUANYLATE CYCLASE DGCM-RELATED"/>
    <property type="match status" value="1"/>
</dbReference>
<comment type="catalytic activity">
    <reaction evidence="2">
        <text>2 GTP = 3',3'-c-di-GMP + 2 diphosphate</text>
        <dbReference type="Rhea" id="RHEA:24898"/>
        <dbReference type="ChEBI" id="CHEBI:33019"/>
        <dbReference type="ChEBI" id="CHEBI:37565"/>
        <dbReference type="ChEBI" id="CHEBI:58805"/>
        <dbReference type="EC" id="2.7.7.65"/>
    </reaction>
</comment>
<sequence>MHLDVPSLMLPLGLGYLLFAWQLVLVRRRLAADRALALWTKGCVFLLAGMVGLLSRLVLPEWLSIVVGNPLVLCGMLYFTQAVYLLVGKGPVPRWITALVVASALATPVLLAWPMSVRSMIFSVVLMLLSGALSLHVFRHAWHAESTMRAVALTMLMLSVAHALRALQAGLVPDQYLNFFQSSLGQGIVVLLAFLALLGSGVGFVMASLERTAKNMEFLASHDALTGCLNRRSFDPLFSHEVARSRRSAEPLALLLLDLDHFKQVNDLHGHRSGDLVLQAFARRVQGRLRSADVFARLGGEEFAVLLPSTDLAGAQHVADALCRAVAENPAQLPGGRPFALTVSLGLAMFEPGPANAGPAERGAHSGATAQVSPELLYMRADQALYEAKRQGRNRVAVWREQPLAFEDLVVSA</sequence>
<dbReference type="InterPro" id="IPR029787">
    <property type="entry name" value="Nucleotide_cyclase"/>
</dbReference>
<evidence type="ECO:0000256" key="1">
    <source>
        <dbReference type="ARBA" id="ARBA00012528"/>
    </source>
</evidence>
<dbReference type="SUPFAM" id="SSF55073">
    <property type="entry name" value="Nucleotide cyclase"/>
    <property type="match status" value="1"/>
</dbReference>